<comment type="caution">
    <text evidence="12">The sequence shown here is derived from an EMBL/GenBank/DDBJ whole genome shotgun (WGS) entry which is preliminary data.</text>
</comment>
<evidence type="ECO:0000256" key="2">
    <source>
        <dbReference type="ARBA" id="ARBA00004651"/>
    </source>
</evidence>
<evidence type="ECO:0000256" key="4">
    <source>
        <dbReference type="ARBA" id="ARBA00022448"/>
    </source>
</evidence>
<evidence type="ECO:0000256" key="9">
    <source>
        <dbReference type="ARBA" id="ARBA00023136"/>
    </source>
</evidence>
<comment type="subcellular location">
    <subcellularLocation>
        <location evidence="2 10">Cell membrane</location>
        <topology evidence="2 10">Multi-pass membrane protein</topology>
    </subcellularLocation>
</comment>
<comment type="function">
    <text evidence="1">Part of the binding-protein-dependent transport system for phosphate; probably responsible for the translocation of the substrate across the membrane.</text>
</comment>
<accession>A0A4Q9GWF8</accession>
<evidence type="ECO:0000256" key="1">
    <source>
        <dbReference type="ARBA" id="ARBA00003510"/>
    </source>
</evidence>
<dbReference type="InterPro" id="IPR051408">
    <property type="entry name" value="Phosphate_transprt_permease"/>
</dbReference>
<feature type="transmembrane region" description="Helical" evidence="10">
    <location>
        <begin position="42"/>
        <end position="64"/>
    </location>
</feature>
<feature type="transmembrane region" description="Helical" evidence="10">
    <location>
        <begin position="156"/>
        <end position="185"/>
    </location>
</feature>
<dbReference type="PANTHER" id="PTHR42922:SF1">
    <property type="entry name" value="PHOSPHATE TRANSPORT SYSTEM PERMEASE PROTEIN PSTA"/>
    <property type="match status" value="1"/>
</dbReference>
<keyword evidence="13" id="KW-1185">Reference proteome</keyword>
<keyword evidence="7 10" id="KW-0812">Transmembrane</keyword>
<keyword evidence="8 10" id="KW-1133">Transmembrane helix</keyword>
<gene>
    <name evidence="12" type="primary">pstA</name>
    <name evidence="12" type="ORF">EYE40_06200</name>
</gene>
<evidence type="ECO:0000256" key="10">
    <source>
        <dbReference type="RuleBase" id="RU363043"/>
    </source>
</evidence>
<dbReference type="Pfam" id="PF00528">
    <property type="entry name" value="BPD_transp_1"/>
    <property type="match status" value="1"/>
</dbReference>
<sequence>MTDTLQLTVPAPGTVLRDDAAIDAARPVREERRLNGVRISDVLSAAGAVIASLALTSVLVTNVLPINGPIPFAAIAYIIFMALYALLVSLDEDRPVVIDRVILVGVHTLAITVFVTLGFVVIFSLVQGAQALPFLNFYTEDMSLAGPLDPLSEGGVLHAIAGTLIQITIALVITIPLGLTTALFLNEVPSSFSRFVRTIVEAMTALPSIVAGLFIYASFILLFGLEKSGFAASLAISVMMLPIMIRSADVVLRLVPTTLKEASIGLGAGQWQTVWRVILPSSRSGLVTSIILATARGIGETSPVLLTSGFTASLNLDPLHGPMVSLPLAIFQFVKSPEPTMIARGFGTAAVLMLIVLALFVVARIIGGQTIDVRNRRTEARRIFWAAVAVPFLAVGRWMTPYATRVKAWAAPYLAAAGAWVARGARAAASRTAPVRARVAASRTAPVRARVALFARRAWASIVLYARAFGPSTVAISRRVLSEANARLPARLTRTPKEDQE</sequence>
<dbReference type="InterPro" id="IPR000515">
    <property type="entry name" value="MetI-like"/>
</dbReference>
<dbReference type="PANTHER" id="PTHR42922">
    <property type="entry name" value="PHOSPHATE TRANSPORT SYSTEM PERMEASE PROTEIN PSTA"/>
    <property type="match status" value="1"/>
</dbReference>
<dbReference type="Gene3D" id="1.10.3720.10">
    <property type="entry name" value="MetI-like"/>
    <property type="match status" value="1"/>
</dbReference>
<evidence type="ECO:0000259" key="11">
    <source>
        <dbReference type="PROSITE" id="PS50928"/>
    </source>
</evidence>
<protein>
    <recommendedName>
        <fullName evidence="10">Phosphate transport system permease protein PstA</fullName>
    </recommendedName>
</protein>
<feature type="transmembrane region" description="Helical" evidence="10">
    <location>
        <begin position="102"/>
        <end position="126"/>
    </location>
</feature>
<evidence type="ECO:0000256" key="8">
    <source>
        <dbReference type="ARBA" id="ARBA00022989"/>
    </source>
</evidence>
<keyword evidence="6" id="KW-0592">Phosphate transport</keyword>
<dbReference type="NCBIfam" id="TIGR00974">
    <property type="entry name" value="3a0107s02c"/>
    <property type="match status" value="1"/>
</dbReference>
<dbReference type="GO" id="GO:0005886">
    <property type="term" value="C:plasma membrane"/>
    <property type="evidence" value="ECO:0007669"/>
    <property type="project" value="UniProtKB-SubCell"/>
</dbReference>
<evidence type="ECO:0000313" key="13">
    <source>
        <dbReference type="Proteomes" id="UP000294194"/>
    </source>
</evidence>
<dbReference type="RefSeq" id="WP_130981134.1">
    <property type="nucleotide sequence ID" value="NZ_SISG01000001.1"/>
</dbReference>
<evidence type="ECO:0000313" key="12">
    <source>
        <dbReference type="EMBL" id="TBN57023.1"/>
    </source>
</evidence>
<comment type="similarity">
    <text evidence="3 10">Belongs to the binding-protein-dependent transport system permease family. CysTW subfamily.</text>
</comment>
<dbReference type="AlphaFoldDB" id="A0A4Q9GWF8"/>
<dbReference type="EMBL" id="SISG01000001">
    <property type="protein sequence ID" value="TBN57023.1"/>
    <property type="molecule type" value="Genomic_DNA"/>
</dbReference>
<feature type="transmembrane region" description="Helical" evidence="10">
    <location>
        <begin position="205"/>
        <end position="224"/>
    </location>
</feature>
<evidence type="ECO:0000256" key="5">
    <source>
        <dbReference type="ARBA" id="ARBA00022475"/>
    </source>
</evidence>
<dbReference type="InterPro" id="IPR005672">
    <property type="entry name" value="Phosphate_PstA"/>
</dbReference>
<proteinExistence type="inferred from homology"/>
<feature type="transmembrane region" description="Helical" evidence="10">
    <location>
        <begin position="383"/>
        <end position="400"/>
    </location>
</feature>
<feature type="transmembrane region" description="Helical" evidence="10">
    <location>
        <begin position="341"/>
        <end position="362"/>
    </location>
</feature>
<dbReference type="GO" id="GO:0005315">
    <property type="term" value="F:phosphate transmembrane transporter activity"/>
    <property type="evidence" value="ECO:0007669"/>
    <property type="project" value="InterPro"/>
</dbReference>
<keyword evidence="5 10" id="KW-1003">Cell membrane</keyword>
<dbReference type="InterPro" id="IPR035906">
    <property type="entry name" value="MetI-like_sf"/>
</dbReference>
<evidence type="ECO:0000256" key="3">
    <source>
        <dbReference type="ARBA" id="ARBA00007069"/>
    </source>
</evidence>
<evidence type="ECO:0000256" key="6">
    <source>
        <dbReference type="ARBA" id="ARBA00022592"/>
    </source>
</evidence>
<feature type="transmembrane region" description="Helical" evidence="10">
    <location>
        <begin position="70"/>
        <end position="90"/>
    </location>
</feature>
<reference evidence="13" key="1">
    <citation type="submission" date="2019-02" db="EMBL/GenBank/DDBJ databases">
        <title>Glaciihabitans arcticus sp. nov., a psychrotolerant bacterium isolated from polar soil.</title>
        <authorList>
            <person name="Dahal R.H."/>
        </authorList>
    </citation>
    <scope>NUCLEOTIDE SEQUENCE [LARGE SCALE GENOMIC DNA]</scope>
    <source>
        <strain evidence="13">RP-3-7</strain>
    </source>
</reference>
<dbReference type="GO" id="GO:0035435">
    <property type="term" value="P:phosphate ion transmembrane transport"/>
    <property type="evidence" value="ECO:0007669"/>
    <property type="project" value="InterPro"/>
</dbReference>
<dbReference type="CDD" id="cd06261">
    <property type="entry name" value="TM_PBP2"/>
    <property type="match status" value="1"/>
</dbReference>
<keyword evidence="9 10" id="KW-0472">Membrane</keyword>
<keyword evidence="4" id="KW-0813">Transport</keyword>
<organism evidence="12 13">
    <name type="scientific">Glaciihabitans arcticus</name>
    <dbReference type="NCBI Taxonomy" id="2668039"/>
    <lineage>
        <taxon>Bacteria</taxon>
        <taxon>Bacillati</taxon>
        <taxon>Actinomycetota</taxon>
        <taxon>Actinomycetes</taxon>
        <taxon>Micrococcales</taxon>
        <taxon>Microbacteriaceae</taxon>
        <taxon>Glaciihabitans</taxon>
    </lineage>
</organism>
<name>A0A4Q9GWF8_9MICO</name>
<dbReference type="SUPFAM" id="SSF161098">
    <property type="entry name" value="MetI-like"/>
    <property type="match status" value="1"/>
</dbReference>
<dbReference type="Proteomes" id="UP000294194">
    <property type="component" value="Unassembled WGS sequence"/>
</dbReference>
<feature type="domain" description="ABC transmembrane type-1" evidence="11">
    <location>
        <begin position="160"/>
        <end position="363"/>
    </location>
</feature>
<dbReference type="PROSITE" id="PS50928">
    <property type="entry name" value="ABC_TM1"/>
    <property type="match status" value="1"/>
</dbReference>
<evidence type="ECO:0000256" key="7">
    <source>
        <dbReference type="ARBA" id="ARBA00022692"/>
    </source>
</evidence>